<organism evidence="3 4">
    <name type="scientific">Verrucomicrobia subdivision 6 bacterium BACL9 MAG-120924-bin69</name>
    <dbReference type="NCBI Taxonomy" id="1655635"/>
    <lineage>
        <taxon>Bacteria</taxon>
        <taxon>Pseudomonadati</taxon>
        <taxon>Verrucomicrobiota</taxon>
        <taxon>Verrucomicrobiia</taxon>
        <taxon>Verrucomicrobiales</taxon>
        <taxon>Verrucomicrobia subdivision 6</taxon>
    </lineage>
</organism>
<gene>
    <name evidence="3" type="ORF">ABS33_06195</name>
</gene>
<evidence type="ECO:0008006" key="5">
    <source>
        <dbReference type="Google" id="ProtNLM"/>
    </source>
</evidence>
<evidence type="ECO:0000256" key="1">
    <source>
        <dbReference type="SAM" id="MobiDB-lite"/>
    </source>
</evidence>
<evidence type="ECO:0000256" key="2">
    <source>
        <dbReference type="SAM" id="SignalP"/>
    </source>
</evidence>
<sequence length="116" mass="12884">MRNIFKVVLLLLGLSFTLPHAEAQTSSRTSTSQKSTKRPSSTPTPWTKVTLLLDRPEKSYEVIGLVSAPQIFLWDDEESMKESLQKQAWKMKADAVILDRVDTSFRFTGPAGGANG</sequence>
<comment type="caution">
    <text evidence="3">The sequence shown here is derived from an EMBL/GenBank/DDBJ whole genome shotgun (WGS) entry which is preliminary data.</text>
</comment>
<feature type="chain" id="PRO_5006427871" description="DUF4174 domain-containing protein" evidence="2">
    <location>
        <begin position="22"/>
        <end position="116"/>
    </location>
</feature>
<dbReference type="AlphaFoldDB" id="A0A0R2XHN0"/>
<name>A0A0R2XHN0_9BACT</name>
<feature type="compositionally biased region" description="Low complexity" evidence="1">
    <location>
        <begin position="24"/>
        <end position="44"/>
    </location>
</feature>
<protein>
    <recommendedName>
        <fullName evidence="5">DUF4174 domain-containing protein</fullName>
    </recommendedName>
</protein>
<accession>A0A0R2XHN0</accession>
<keyword evidence="2" id="KW-0732">Signal</keyword>
<feature type="non-terminal residue" evidence="3">
    <location>
        <position position="116"/>
    </location>
</feature>
<feature type="signal peptide" evidence="2">
    <location>
        <begin position="1"/>
        <end position="21"/>
    </location>
</feature>
<dbReference type="EMBL" id="LIDN01000228">
    <property type="protein sequence ID" value="KRP32606.1"/>
    <property type="molecule type" value="Genomic_DNA"/>
</dbReference>
<feature type="region of interest" description="Disordered" evidence="1">
    <location>
        <begin position="21"/>
        <end position="47"/>
    </location>
</feature>
<proteinExistence type="predicted"/>
<evidence type="ECO:0000313" key="3">
    <source>
        <dbReference type="EMBL" id="KRP32606.1"/>
    </source>
</evidence>
<evidence type="ECO:0000313" key="4">
    <source>
        <dbReference type="Proteomes" id="UP000051220"/>
    </source>
</evidence>
<reference evidence="3 4" key="1">
    <citation type="submission" date="2015-10" db="EMBL/GenBank/DDBJ databases">
        <title>Metagenome-Assembled Genomes uncover a global brackish microbiome.</title>
        <authorList>
            <person name="Hugerth L.W."/>
            <person name="Larsson J."/>
            <person name="Alneberg J."/>
            <person name="Lindh M.V."/>
            <person name="Legrand C."/>
            <person name="Pinhassi J."/>
            <person name="Andersson A.F."/>
        </authorList>
    </citation>
    <scope>NUCLEOTIDE SEQUENCE [LARGE SCALE GENOMIC DNA]</scope>
    <source>
        <strain evidence="3">BACL9 MAG-120924-bin69</strain>
    </source>
</reference>
<dbReference type="Proteomes" id="UP000051220">
    <property type="component" value="Unassembled WGS sequence"/>
</dbReference>